<name>A0ABS8HFH3_9XANT</name>
<evidence type="ECO:0000256" key="1">
    <source>
        <dbReference type="SAM" id="Phobius"/>
    </source>
</evidence>
<evidence type="ECO:0000313" key="2">
    <source>
        <dbReference type="EMBL" id="MCC4620740.1"/>
    </source>
</evidence>
<feature type="transmembrane region" description="Helical" evidence="1">
    <location>
        <begin position="36"/>
        <end position="58"/>
    </location>
</feature>
<protein>
    <recommendedName>
        <fullName evidence="4">Bacteriocin</fullName>
    </recommendedName>
</protein>
<dbReference type="Proteomes" id="UP001199206">
    <property type="component" value="Unassembled WGS sequence"/>
</dbReference>
<organism evidence="2 3">
    <name type="scientific">Xanthomonas cassavae CFBP 4642</name>
    <dbReference type="NCBI Taxonomy" id="1219375"/>
    <lineage>
        <taxon>Bacteria</taxon>
        <taxon>Pseudomonadati</taxon>
        <taxon>Pseudomonadota</taxon>
        <taxon>Gammaproteobacteria</taxon>
        <taxon>Lysobacterales</taxon>
        <taxon>Lysobacteraceae</taxon>
        <taxon>Xanthomonas</taxon>
    </lineage>
</organism>
<keyword evidence="1" id="KW-1133">Transmembrane helix</keyword>
<sequence>MRELTVEETFDVDGEGGATTAFLTGAGAGGFAGGLAFGPAGAAGGAIVGGAIGVALYLL</sequence>
<dbReference type="EMBL" id="JAJGQJ010000024">
    <property type="protein sequence ID" value="MCC4620740.1"/>
    <property type="molecule type" value="Genomic_DNA"/>
</dbReference>
<gene>
    <name evidence="2" type="ORF">LL965_11815</name>
</gene>
<keyword evidence="1" id="KW-0472">Membrane</keyword>
<evidence type="ECO:0000313" key="3">
    <source>
        <dbReference type="Proteomes" id="UP001199206"/>
    </source>
</evidence>
<keyword evidence="3" id="KW-1185">Reference proteome</keyword>
<reference evidence="2 3" key="1">
    <citation type="submission" date="2021-10" db="EMBL/GenBank/DDBJ databases">
        <title>Genome sequencing of Xanthomonas strains from NCPPB.</title>
        <authorList>
            <person name="Hussein R."/>
            <person name="Harrison J."/>
            <person name="Studholme D.J."/>
            <person name="Vicente J."/>
            <person name="Grant M."/>
        </authorList>
    </citation>
    <scope>NUCLEOTIDE SEQUENCE [LARGE SCALE GENOMIC DNA]</scope>
    <source>
        <strain evidence="2 3">NCPPB 101</strain>
    </source>
</reference>
<keyword evidence="1" id="KW-0812">Transmembrane</keyword>
<comment type="caution">
    <text evidence="2">The sequence shown here is derived from an EMBL/GenBank/DDBJ whole genome shotgun (WGS) entry which is preliminary data.</text>
</comment>
<evidence type="ECO:0008006" key="4">
    <source>
        <dbReference type="Google" id="ProtNLM"/>
    </source>
</evidence>
<proteinExistence type="predicted"/>
<dbReference type="RefSeq" id="WP_200859707.1">
    <property type="nucleotide sequence ID" value="NZ_CAWLZN010000001.1"/>
</dbReference>
<accession>A0ABS8HFH3</accession>